<feature type="compositionally biased region" description="Gly residues" evidence="1">
    <location>
        <begin position="945"/>
        <end position="954"/>
    </location>
</feature>
<evidence type="ECO:0000313" key="3">
    <source>
        <dbReference type="Proteomes" id="UP000297245"/>
    </source>
</evidence>
<feature type="compositionally biased region" description="Gly residues" evidence="1">
    <location>
        <begin position="1021"/>
        <end position="1037"/>
    </location>
</feature>
<feature type="compositionally biased region" description="Acidic residues" evidence="1">
    <location>
        <begin position="744"/>
        <end position="758"/>
    </location>
</feature>
<dbReference type="OrthoDB" id="3261862at2759"/>
<feature type="compositionally biased region" description="Polar residues" evidence="1">
    <location>
        <begin position="581"/>
        <end position="594"/>
    </location>
</feature>
<feature type="region of interest" description="Disordered" evidence="1">
    <location>
        <begin position="613"/>
        <end position="668"/>
    </location>
</feature>
<accession>A0A4S8MK66</accession>
<proteinExistence type="predicted"/>
<reference evidence="2 3" key="1">
    <citation type="journal article" date="2019" name="Nat. Ecol. Evol.">
        <title>Megaphylogeny resolves global patterns of mushroom evolution.</title>
        <authorList>
            <person name="Varga T."/>
            <person name="Krizsan K."/>
            <person name="Foldi C."/>
            <person name="Dima B."/>
            <person name="Sanchez-Garcia M."/>
            <person name="Sanchez-Ramirez S."/>
            <person name="Szollosi G.J."/>
            <person name="Szarkandi J.G."/>
            <person name="Papp V."/>
            <person name="Albert L."/>
            <person name="Andreopoulos W."/>
            <person name="Angelini C."/>
            <person name="Antonin V."/>
            <person name="Barry K.W."/>
            <person name="Bougher N.L."/>
            <person name="Buchanan P."/>
            <person name="Buyck B."/>
            <person name="Bense V."/>
            <person name="Catcheside P."/>
            <person name="Chovatia M."/>
            <person name="Cooper J."/>
            <person name="Damon W."/>
            <person name="Desjardin D."/>
            <person name="Finy P."/>
            <person name="Geml J."/>
            <person name="Haridas S."/>
            <person name="Hughes K."/>
            <person name="Justo A."/>
            <person name="Karasinski D."/>
            <person name="Kautmanova I."/>
            <person name="Kiss B."/>
            <person name="Kocsube S."/>
            <person name="Kotiranta H."/>
            <person name="LaButti K.M."/>
            <person name="Lechner B.E."/>
            <person name="Liimatainen K."/>
            <person name="Lipzen A."/>
            <person name="Lukacs Z."/>
            <person name="Mihaltcheva S."/>
            <person name="Morgado L.N."/>
            <person name="Niskanen T."/>
            <person name="Noordeloos M.E."/>
            <person name="Ohm R.A."/>
            <person name="Ortiz-Santana B."/>
            <person name="Ovrebo C."/>
            <person name="Racz N."/>
            <person name="Riley R."/>
            <person name="Savchenko A."/>
            <person name="Shiryaev A."/>
            <person name="Soop K."/>
            <person name="Spirin V."/>
            <person name="Szebenyi C."/>
            <person name="Tomsovsky M."/>
            <person name="Tulloss R.E."/>
            <person name="Uehling J."/>
            <person name="Grigoriev I.V."/>
            <person name="Vagvolgyi C."/>
            <person name="Papp T."/>
            <person name="Martin F.M."/>
            <person name="Miettinen O."/>
            <person name="Hibbett D.S."/>
            <person name="Nagy L.G."/>
        </authorList>
    </citation>
    <scope>NUCLEOTIDE SEQUENCE [LARGE SCALE GENOMIC DNA]</scope>
    <source>
        <strain evidence="2 3">CBS 962.96</strain>
    </source>
</reference>
<feature type="region of interest" description="Disordered" evidence="1">
    <location>
        <begin position="848"/>
        <end position="1123"/>
    </location>
</feature>
<evidence type="ECO:0000256" key="1">
    <source>
        <dbReference type="SAM" id="MobiDB-lite"/>
    </source>
</evidence>
<feature type="compositionally biased region" description="Polar residues" evidence="1">
    <location>
        <begin position="868"/>
        <end position="881"/>
    </location>
</feature>
<feature type="compositionally biased region" description="Polar residues" evidence="1">
    <location>
        <begin position="640"/>
        <end position="663"/>
    </location>
</feature>
<feature type="compositionally biased region" description="Low complexity" evidence="1">
    <location>
        <begin position="849"/>
        <end position="867"/>
    </location>
</feature>
<feature type="compositionally biased region" description="Low complexity" evidence="1">
    <location>
        <begin position="543"/>
        <end position="557"/>
    </location>
</feature>
<organism evidence="2 3">
    <name type="scientific">Dendrothele bispora (strain CBS 962.96)</name>
    <dbReference type="NCBI Taxonomy" id="1314807"/>
    <lineage>
        <taxon>Eukaryota</taxon>
        <taxon>Fungi</taxon>
        <taxon>Dikarya</taxon>
        <taxon>Basidiomycota</taxon>
        <taxon>Agaricomycotina</taxon>
        <taxon>Agaricomycetes</taxon>
        <taxon>Agaricomycetidae</taxon>
        <taxon>Agaricales</taxon>
        <taxon>Agaricales incertae sedis</taxon>
        <taxon>Dendrothele</taxon>
    </lineage>
</organism>
<feature type="region of interest" description="Disordered" evidence="1">
    <location>
        <begin position="541"/>
        <end position="594"/>
    </location>
</feature>
<feature type="compositionally biased region" description="Low complexity" evidence="1">
    <location>
        <begin position="883"/>
        <end position="897"/>
    </location>
</feature>
<keyword evidence="3" id="KW-1185">Reference proteome</keyword>
<feature type="compositionally biased region" description="Basic and acidic residues" evidence="1">
    <location>
        <begin position="972"/>
        <end position="982"/>
    </location>
</feature>
<feature type="region of interest" description="Disordered" evidence="1">
    <location>
        <begin position="401"/>
        <end position="528"/>
    </location>
</feature>
<evidence type="ECO:0000313" key="2">
    <source>
        <dbReference type="EMBL" id="THV03213.1"/>
    </source>
</evidence>
<feature type="compositionally biased region" description="Polar residues" evidence="1">
    <location>
        <begin position="460"/>
        <end position="469"/>
    </location>
</feature>
<dbReference type="AlphaFoldDB" id="A0A4S8MK66"/>
<feature type="compositionally biased region" description="Basic and acidic residues" evidence="1">
    <location>
        <begin position="909"/>
        <end position="927"/>
    </location>
</feature>
<feature type="region of interest" description="Disordered" evidence="1">
    <location>
        <begin position="43"/>
        <end position="68"/>
    </location>
</feature>
<feature type="compositionally biased region" description="Low complexity" evidence="1">
    <location>
        <begin position="614"/>
        <end position="631"/>
    </location>
</feature>
<sequence length="1155" mass="122098">MSSQCYSHLSGDESFHSEPEDLSKIDSDDVSYRLRLLVNNNYFLPPAHSKPRPSDFPPPPVPTKKNSAPTFLDIFKVGKSKSKPTTPISGNFDALTPALRTTSDATVVPGFSASKSSSMPNSPVPELSVGRVVVVREKMVDLASAAKQAEDEVNASRAARRDGSQRDNHQIIFDDFIDPTDVVDVPLPSSRYPFAIQTSNVHGLGVQESVGAALLADRLPPSSTPDPLSGPEGDWRKALLKAAVGHSFDNLANAAEQSMSSPLPKPGSPSTFRTDTPTSRIIDKRIISNPILESTQESTSSSPPSKPDIPRDVSPNHSRDSDSQPSSFFLRRAETPAAPLTPLVPPPRKQMPNPLYSLSQTDLTDLTGPIASPTTSLRPMSTVLDSEFRHTMTPPPAAPFAVANTSTSSDALTPEPMIYSSADDHEGDLPRPSTSMSASDTDSYPSPTASAFHDALTGLTPIQSPTESVQPEAEINVPTSSRSSVDGRPHSALSAVRPDPLALKRGITSSPPPRVSSSLARPSLLEPLTAPPRTTSLFYGSLTNPVNPSSSTSTTPNRVGIYRGDVNAKEPQDRAEDFSTPKLQPISTAGHSPSIKNLTLDIRAPDPITPPLPVLSVSASSPSPSSPYFSSDVHADDSPRLNSNNTTVARSTGSRPLSLSQRRGNPGLANLTITTTAIPAIRSAPAVGGPAFPDVDGRHRPGSGVDSGVSREPRGLGIGLQVGMAPHSPVSFFDSIQSQPNAIDDLESSEDDDDDSEITSDSSLSLSMGGGGRRDLEDAHSFSQFSAPPLSPVHPGYASSVRSASAYHENAHPPIPMYGAGRSVAPSGSNVFNTASRLMRLGNHSTPYISPSSSINSNLQLPSSPSITPSRSMYSSTNSPLRSHPYASSHSNNSYSLLPPPSPTQSHLSFKERSLDDPDFRPKEHLVKTQPQPEFLKDKAKGKGLKGVGVGLGFKGRSRAKSIGQPGSGVEGGKKEKGKGKEPALPPSASFEMRPTQLKNRGLHGSASFEYSRSTSSLGTGHLGHGHGYGYGRGSGVEGKRRPATTETSTPSSSTNPSAVVSPVGSPLVSPTWAPSFAQQEQTQSFSGLGAGPNGDGRMAGLQTSALAKVKSEARERDQENMRKLDGLLIQHMEAEKSRMKKIAESLGSSSSGRP</sequence>
<feature type="compositionally biased region" description="Low complexity" evidence="1">
    <location>
        <begin position="293"/>
        <end position="303"/>
    </location>
</feature>
<feature type="region of interest" description="Disordered" evidence="1">
    <location>
        <begin position="743"/>
        <end position="777"/>
    </location>
</feature>
<feature type="region of interest" description="Disordered" evidence="1">
    <location>
        <begin position="1"/>
        <end position="24"/>
    </location>
</feature>
<feature type="compositionally biased region" description="Polar residues" evidence="1">
    <location>
        <begin position="268"/>
        <end position="279"/>
    </location>
</feature>
<feature type="compositionally biased region" description="Polar residues" evidence="1">
    <location>
        <begin position="1077"/>
        <end position="1087"/>
    </location>
</feature>
<gene>
    <name evidence="2" type="ORF">K435DRAFT_299063</name>
</gene>
<protein>
    <submittedName>
        <fullName evidence="2">Uncharacterized protein</fullName>
    </submittedName>
</protein>
<feature type="compositionally biased region" description="Low complexity" evidence="1">
    <location>
        <begin position="1045"/>
        <end position="1071"/>
    </location>
</feature>
<feature type="compositionally biased region" description="Basic and acidic residues" evidence="1">
    <location>
        <begin position="566"/>
        <end position="579"/>
    </location>
</feature>
<feature type="compositionally biased region" description="Polar residues" evidence="1">
    <location>
        <begin position="432"/>
        <end position="449"/>
    </location>
</feature>
<feature type="compositionally biased region" description="Basic and acidic residues" evidence="1">
    <location>
        <begin position="10"/>
        <end position="24"/>
    </location>
</feature>
<dbReference type="EMBL" id="ML179069">
    <property type="protein sequence ID" value="THV03213.1"/>
    <property type="molecule type" value="Genomic_DNA"/>
</dbReference>
<dbReference type="Proteomes" id="UP000297245">
    <property type="component" value="Unassembled WGS sequence"/>
</dbReference>
<feature type="compositionally biased region" description="Basic and acidic residues" evidence="1">
    <location>
        <begin position="1110"/>
        <end position="1123"/>
    </location>
</feature>
<feature type="region of interest" description="Disordered" evidence="1">
    <location>
        <begin position="684"/>
        <end position="723"/>
    </location>
</feature>
<name>A0A4S8MK66_DENBC</name>
<feature type="region of interest" description="Disordered" evidence="1">
    <location>
        <begin position="255"/>
        <end position="377"/>
    </location>
</feature>